<name>A0A1E1JUG6_9HELO</name>
<dbReference type="InterPro" id="IPR007175">
    <property type="entry name" value="Rpr2/Snm1/Rpp21"/>
</dbReference>
<dbReference type="Proteomes" id="UP000178912">
    <property type="component" value="Unassembled WGS sequence"/>
</dbReference>
<dbReference type="Pfam" id="PF04032">
    <property type="entry name" value="Rpr2"/>
    <property type="match status" value="1"/>
</dbReference>
<sequence>MEPPELSARLRFLNDSAHLLATNSPATSRYLMSRHNALLYDSKIELSDAQKQKACGACGTIMILGWEATIAIEKSSKRGTARKEAKVGNHQPRAMVYSCTTCFRKTRFSTGMSKPARRRRTTLHSTNKLPALMPPFQTKDAKTPAKSGSKVKSRKKGVLDAMMARSQASQPSSSGFGLNLSDFMKKS</sequence>
<evidence type="ECO:0000256" key="1">
    <source>
        <dbReference type="SAM" id="MobiDB-lite"/>
    </source>
</evidence>
<proteinExistence type="predicted"/>
<feature type="compositionally biased region" description="Polar residues" evidence="1">
    <location>
        <begin position="166"/>
        <end position="176"/>
    </location>
</feature>
<gene>
    <name evidence="2" type="ORF">RAG0_00893</name>
</gene>
<dbReference type="PANTHER" id="PTHR14742">
    <property type="entry name" value="RIBONUCLEASE P SUBUNIT P21"/>
    <property type="match status" value="1"/>
</dbReference>
<evidence type="ECO:0000313" key="2">
    <source>
        <dbReference type="EMBL" id="CZS89536.1"/>
    </source>
</evidence>
<dbReference type="GO" id="GO:0005655">
    <property type="term" value="C:nucleolar ribonuclease P complex"/>
    <property type="evidence" value="ECO:0007669"/>
    <property type="project" value="TreeGrafter"/>
</dbReference>
<dbReference type="PANTHER" id="PTHR14742:SF3">
    <property type="entry name" value="RIBONUCLEASE MRP PROTEIN SUBUNIT SNM1"/>
    <property type="match status" value="1"/>
</dbReference>
<organism evidence="2 3">
    <name type="scientific">Rhynchosporium agropyri</name>
    <dbReference type="NCBI Taxonomy" id="914238"/>
    <lineage>
        <taxon>Eukaryota</taxon>
        <taxon>Fungi</taxon>
        <taxon>Dikarya</taxon>
        <taxon>Ascomycota</taxon>
        <taxon>Pezizomycotina</taxon>
        <taxon>Leotiomycetes</taxon>
        <taxon>Helotiales</taxon>
        <taxon>Ploettnerulaceae</taxon>
        <taxon>Rhynchosporium</taxon>
    </lineage>
</organism>
<reference evidence="3" key="1">
    <citation type="submission" date="2016-03" db="EMBL/GenBank/DDBJ databases">
        <authorList>
            <person name="Guldener U."/>
        </authorList>
    </citation>
    <scope>NUCLEOTIDE SEQUENCE [LARGE SCALE GENOMIC DNA]</scope>
    <source>
        <strain evidence="3">04CH-RAC-A.6.1</strain>
    </source>
</reference>
<dbReference type="OrthoDB" id="438080at2759"/>
<accession>A0A1E1JUG6</accession>
<keyword evidence="3" id="KW-1185">Reference proteome</keyword>
<feature type="region of interest" description="Disordered" evidence="1">
    <location>
        <begin position="129"/>
        <end position="187"/>
    </location>
</feature>
<dbReference type="EMBL" id="FJUX01000003">
    <property type="protein sequence ID" value="CZS89536.1"/>
    <property type="molecule type" value="Genomic_DNA"/>
</dbReference>
<evidence type="ECO:0008006" key="4">
    <source>
        <dbReference type="Google" id="ProtNLM"/>
    </source>
</evidence>
<evidence type="ECO:0000313" key="3">
    <source>
        <dbReference type="Proteomes" id="UP000178912"/>
    </source>
</evidence>
<protein>
    <recommendedName>
        <fullName evidence="4">RNAse P Rpr2/Rpp21 subunit domain protein</fullName>
    </recommendedName>
</protein>
<dbReference type="Gene3D" id="6.20.50.20">
    <property type="match status" value="1"/>
</dbReference>
<dbReference type="GO" id="GO:0008033">
    <property type="term" value="P:tRNA processing"/>
    <property type="evidence" value="ECO:0007669"/>
    <property type="project" value="TreeGrafter"/>
</dbReference>
<dbReference type="AlphaFoldDB" id="A0A1E1JUG6"/>